<comment type="caution">
    <text evidence="3">The sequence shown here is derived from an EMBL/GenBank/DDBJ whole genome shotgun (WGS) entry which is preliminary data.</text>
</comment>
<sequence length="331" mass="36856">MDEMRVLREAFGPDASPSPEARQRARAALAGRIGGRRRAGRRFSFRIPIAVGMAGAATVAVAFAVAHRTVAPVTPPVALPSTARQEPGGGGMPYLRPVSAAQYLENAAWTAERQQWTDPAPDQFMYVETRELRNPAGYENENPNGSLLPGRAKYRTIQEWNRLDGEVWAKTRNTGRIEVLEKGKNGMSWGRIDWSRLTGLTTPEKIQAFYDDPGPTSMDPEALVGQYVLPPKVEAAFFRYLAQQPGMKVNNDAVNIDGRPAIGMGRIEEGYLSRELLFDKQTYRLIGDRLIAVADEREGHDDGFPATRKGDVLRQVIYTRQVIVDRLFDTR</sequence>
<protein>
    <recommendedName>
        <fullName evidence="5">CU044_5270 family protein</fullName>
    </recommendedName>
</protein>
<feature type="transmembrane region" description="Helical" evidence="2">
    <location>
        <begin position="45"/>
        <end position="66"/>
    </location>
</feature>
<dbReference type="EMBL" id="JACHNB010000001">
    <property type="protein sequence ID" value="MBB4740336.1"/>
    <property type="molecule type" value="Genomic_DNA"/>
</dbReference>
<dbReference type="Proteomes" id="UP000546162">
    <property type="component" value="Unassembled WGS sequence"/>
</dbReference>
<organism evidence="3 4">
    <name type="scientific">Actinoplanes octamycinicus</name>
    <dbReference type="NCBI Taxonomy" id="135948"/>
    <lineage>
        <taxon>Bacteria</taxon>
        <taxon>Bacillati</taxon>
        <taxon>Actinomycetota</taxon>
        <taxon>Actinomycetes</taxon>
        <taxon>Micromonosporales</taxon>
        <taxon>Micromonosporaceae</taxon>
        <taxon>Actinoplanes</taxon>
    </lineage>
</organism>
<keyword evidence="2" id="KW-0812">Transmembrane</keyword>
<proteinExistence type="predicted"/>
<keyword evidence="2" id="KW-0472">Membrane</keyword>
<evidence type="ECO:0000313" key="3">
    <source>
        <dbReference type="EMBL" id="MBB4740336.1"/>
    </source>
</evidence>
<evidence type="ECO:0000313" key="4">
    <source>
        <dbReference type="Proteomes" id="UP000546162"/>
    </source>
</evidence>
<dbReference type="InterPro" id="IPR047789">
    <property type="entry name" value="CU044_5270-like"/>
</dbReference>
<dbReference type="RefSeq" id="WP_185040817.1">
    <property type="nucleotide sequence ID" value="NZ_BAABFG010000005.1"/>
</dbReference>
<gene>
    <name evidence="3" type="ORF">BJY16_003795</name>
</gene>
<evidence type="ECO:0000256" key="1">
    <source>
        <dbReference type="SAM" id="MobiDB-lite"/>
    </source>
</evidence>
<name>A0A7W7GXW5_9ACTN</name>
<feature type="region of interest" description="Disordered" evidence="1">
    <location>
        <begin position="1"/>
        <end position="22"/>
    </location>
</feature>
<reference evidence="3 4" key="1">
    <citation type="submission" date="2020-08" db="EMBL/GenBank/DDBJ databases">
        <title>Sequencing the genomes of 1000 actinobacteria strains.</title>
        <authorList>
            <person name="Klenk H.-P."/>
        </authorList>
    </citation>
    <scope>NUCLEOTIDE SEQUENCE [LARGE SCALE GENOMIC DNA]</scope>
    <source>
        <strain evidence="3 4">DSM 45809</strain>
    </source>
</reference>
<keyword evidence="2" id="KW-1133">Transmembrane helix</keyword>
<keyword evidence="4" id="KW-1185">Reference proteome</keyword>
<dbReference type="AlphaFoldDB" id="A0A7W7GXW5"/>
<evidence type="ECO:0008006" key="5">
    <source>
        <dbReference type="Google" id="ProtNLM"/>
    </source>
</evidence>
<dbReference type="NCBIfam" id="NF038083">
    <property type="entry name" value="CU044_5270_fam"/>
    <property type="match status" value="1"/>
</dbReference>
<evidence type="ECO:0000256" key="2">
    <source>
        <dbReference type="SAM" id="Phobius"/>
    </source>
</evidence>
<accession>A0A7W7GXW5</accession>